<dbReference type="GO" id="GO:0003755">
    <property type="term" value="F:peptidyl-prolyl cis-trans isomerase activity"/>
    <property type="evidence" value="ECO:0007669"/>
    <property type="project" value="InterPro"/>
</dbReference>
<evidence type="ECO:0000313" key="13">
    <source>
        <dbReference type="EMBL" id="RLJ71548.1"/>
    </source>
</evidence>
<dbReference type="PANTHER" id="PTHR47529:SF1">
    <property type="entry name" value="PERIPLASMIC CHAPERONE PPID"/>
    <property type="match status" value="1"/>
</dbReference>
<dbReference type="InterPro" id="IPR046357">
    <property type="entry name" value="PPIase_dom_sf"/>
</dbReference>
<feature type="transmembrane region" description="Helical" evidence="11">
    <location>
        <begin position="12"/>
        <end position="30"/>
    </location>
</feature>
<evidence type="ECO:0000256" key="3">
    <source>
        <dbReference type="ARBA" id="ARBA00022519"/>
    </source>
</evidence>
<sequence length="437" mass="50726">MYGLIQKHKQLAAIIIAVASISFLFWMFSFSDIRQMFGLQRCAATVNGYCITLREFSHELRRYQNFLEKEELRSLVKRQVLYNLVNRELLYQKAVSMGIVASNREVIDTIKQDKSFQENGRFSLSLYRETLERVGITPEEYETTIKKSLTVRKLFKLMEAGIYLSDRELEFQKKIVTARFSGRVYLVSPSSVSLSYKPSLEEMKEFYSKNADRFTAPPTKRYRIWETNNKEEAHSIYRDIKRGKIPEGGRTVSEGELPPSVDKQAKTLTINDPVTLSKSNGKYLVVYLEKLSPRSIRSFEEAKEDIEKLLIEQKKAELVRKIANEIKQKLLKGENVEYRYVKFEDSSVEEFITLFKVRGDEVLKIVFSGEKVFGPYNAAGGLAVVYLERRHFHTGDLKDARDMEDTLLRAKFESLSSMFLQRLAEKASIQINEEHLK</sequence>
<keyword evidence="7" id="KW-0143">Chaperone</keyword>
<comment type="caution">
    <text evidence="13">The sequence shown here is derived from an EMBL/GenBank/DDBJ whole genome shotgun (WGS) entry which is preliminary data.</text>
</comment>
<dbReference type="Proteomes" id="UP000267841">
    <property type="component" value="Unassembled WGS sequence"/>
</dbReference>
<dbReference type="Gene3D" id="1.10.4030.10">
    <property type="entry name" value="Porin chaperone SurA, peptide-binding domain"/>
    <property type="match status" value="2"/>
</dbReference>
<dbReference type="InterPro" id="IPR000297">
    <property type="entry name" value="PPIase_PpiC"/>
</dbReference>
<keyword evidence="13" id="KW-0413">Isomerase</keyword>
<dbReference type="SUPFAM" id="SSF109998">
    <property type="entry name" value="Triger factor/SurA peptide-binding domain-like"/>
    <property type="match status" value="1"/>
</dbReference>
<proteinExistence type="inferred from homology"/>
<protein>
    <recommendedName>
        <fullName evidence="9">Periplasmic chaperone PpiD</fullName>
    </recommendedName>
    <alternativeName>
        <fullName evidence="10">Periplasmic folding chaperone</fullName>
    </alternativeName>
</protein>
<evidence type="ECO:0000256" key="10">
    <source>
        <dbReference type="ARBA" id="ARBA00042775"/>
    </source>
</evidence>
<gene>
    <name evidence="13" type="ORF">BCF55_1851</name>
</gene>
<evidence type="ECO:0000256" key="4">
    <source>
        <dbReference type="ARBA" id="ARBA00022692"/>
    </source>
</evidence>
<keyword evidence="14" id="KW-1185">Reference proteome</keyword>
<dbReference type="Pfam" id="PF13145">
    <property type="entry name" value="Rotamase_2"/>
    <property type="match status" value="1"/>
</dbReference>
<dbReference type="Pfam" id="PF13624">
    <property type="entry name" value="SurA_N_3"/>
    <property type="match status" value="1"/>
</dbReference>
<evidence type="ECO:0000256" key="11">
    <source>
        <dbReference type="SAM" id="Phobius"/>
    </source>
</evidence>
<keyword evidence="5 11" id="KW-1133">Transmembrane helix</keyword>
<reference evidence="13 14" key="1">
    <citation type="submission" date="2018-10" db="EMBL/GenBank/DDBJ databases">
        <title>Genomic Encyclopedia of Archaeal and Bacterial Type Strains, Phase II (KMG-II): from individual species to whole genera.</title>
        <authorList>
            <person name="Goeker M."/>
        </authorList>
    </citation>
    <scope>NUCLEOTIDE SEQUENCE [LARGE SCALE GENOMIC DNA]</scope>
    <source>
        <strain evidence="13 14">DSM 16510</strain>
    </source>
</reference>
<evidence type="ECO:0000256" key="1">
    <source>
        <dbReference type="ARBA" id="ARBA00004382"/>
    </source>
</evidence>
<dbReference type="AlphaFoldDB" id="A0A497XRI4"/>
<evidence type="ECO:0000256" key="6">
    <source>
        <dbReference type="ARBA" id="ARBA00023136"/>
    </source>
</evidence>
<evidence type="ECO:0000313" key="14">
    <source>
        <dbReference type="Proteomes" id="UP000267841"/>
    </source>
</evidence>
<dbReference type="OrthoDB" id="9788030at2"/>
<dbReference type="InterPro" id="IPR052029">
    <property type="entry name" value="PpiD_chaperone"/>
</dbReference>
<dbReference type="Gene3D" id="3.10.50.40">
    <property type="match status" value="1"/>
</dbReference>
<evidence type="ECO:0000256" key="9">
    <source>
        <dbReference type="ARBA" id="ARBA00040743"/>
    </source>
</evidence>
<dbReference type="RefSeq" id="WP_121013005.1">
    <property type="nucleotide sequence ID" value="NZ_RCCJ01000001.1"/>
</dbReference>
<accession>A0A497XRI4</accession>
<feature type="domain" description="PpiC" evidence="12">
    <location>
        <begin position="198"/>
        <end position="304"/>
    </location>
</feature>
<dbReference type="PANTHER" id="PTHR47529">
    <property type="entry name" value="PEPTIDYL-PROLYL CIS-TRANS ISOMERASE D"/>
    <property type="match status" value="1"/>
</dbReference>
<evidence type="ECO:0000256" key="2">
    <source>
        <dbReference type="ARBA" id="ARBA00022475"/>
    </source>
</evidence>
<keyword evidence="3" id="KW-0997">Cell inner membrane</keyword>
<evidence type="ECO:0000259" key="12">
    <source>
        <dbReference type="Pfam" id="PF13145"/>
    </source>
</evidence>
<organism evidence="13 14">
    <name type="scientific">Hydrogenivirga caldilitoris</name>
    <dbReference type="NCBI Taxonomy" id="246264"/>
    <lineage>
        <taxon>Bacteria</taxon>
        <taxon>Pseudomonadati</taxon>
        <taxon>Aquificota</taxon>
        <taxon>Aquificia</taxon>
        <taxon>Aquificales</taxon>
        <taxon>Aquificaceae</taxon>
        <taxon>Hydrogenivirga</taxon>
    </lineage>
</organism>
<keyword evidence="2" id="KW-1003">Cell membrane</keyword>
<dbReference type="EMBL" id="RCCJ01000001">
    <property type="protein sequence ID" value="RLJ71548.1"/>
    <property type="molecule type" value="Genomic_DNA"/>
</dbReference>
<name>A0A497XRI4_9AQUI</name>
<comment type="similarity">
    <text evidence="8">Belongs to the PpiD chaperone family.</text>
</comment>
<evidence type="ECO:0000256" key="7">
    <source>
        <dbReference type="ARBA" id="ARBA00023186"/>
    </source>
</evidence>
<evidence type="ECO:0000256" key="8">
    <source>
        <dbReference type="ARBA" id="ARBA00038408"/>
    </source>
</evidence>
<dbReference type="InterPro" id="IPR027304">
    <property type="entry name" value="Trigger_fact/SurA_dom_sf"/>
</dbReference>
<keyword evidence="6 11" id="KW-0472">Membrane</keyword>
<dbReference type="GO" id="GO:0005886">
    <property type="term" value="C:plasma membrane"/>
    <property type="evidence" value="ECO:0007669"/>
    <property type="project" value="UniProtKB-SubCell"/>
</dbReference>
<keyword evidence="4 11" id="KW-0812">Transmembrane</keyword>
<evidence type="ECO:0000256" key="5">
    <source>
        <dbReference type="ARBA" id="ARBA00022989"/>
    </source>
</evidence>
<comment type="subcellular location">
    <subcellularLocation>
        <location evidence="1">Cell inner membrane</location>
        <topology evidence="1">Single-pass type II membrane protein</topology>
        <orientation evidence="1">Periplasmic side</orientation>
    </subcellularLocation>
</comment>